<evidence type="ECO:0000256" key="2">
    <source>
        <dbReference type="ARBA" id="ARBA00022771"/>
    </source>
</evidence>
<name>A0AAV0LHD9_9ROSI</name>
<evidence type="ECO:0000256" key="4">
    <source>
        <dbReference type="PROSITE-ProRule" id="PRU00288"/>
    </source>
</evidence>
<evidence type="ECO:0000313" key="8">
    <source>
        <dbReference type="Proteomes" id="UP001154282"/>
    </source>
</evidence>
<dbReference type="GO" id="GO:0008270">
    <property type="term" value="F:zinc ion binding"/>
    <property type="evidence" value="ECO:0007669"/>
    <property type="project" value="UniProtKB-KW"/>
</dbReference>
<dbReference type="CDD" id="cd08838">
    <property type="entry name" value="ArfGap_AGFG"/>
    <property type="match status" value="1"/>
</dbReference>
<dbReference type="EMBL" id="CAMGYJ010000006">
    <property type="protein sequence ID" value="CAI0433204.1"/>
    <property type="molecule type" value="Genomic_DNA"/>
</dbReference>
<dbReference type="PANTHER" id="PTHR46085">
    <property type="entry name" value="ARFGAP/RECO-RELATED"/>
    <property type="match status" value="1"/>
</dbReference>
<gene>
    <name evidence="7" type="ORF">LITE_LOCUS23741</name>
</gene>
<dbReference type="PANTHER" id="PTHR46085:SF4">
    <property type="entry name" value="ADP-RIBOSYLATION FACTOR GTPASE-ACTIVATING PROTEIN AGD14-RELATED"/>
    <property type="match status" value="1"/>
</dbReference>
<feature type="compositionally biased region" description="Polar residues" evidence="5">
    <location>
        <begin position="240"/>
        <end position="261"/>
    </location>
</feature>
<accession>A0AAV0LHD9</accession>
<feature type="domain" description="Arf-GAP" evidence="6">
    <location>
        <begin position="12"/>
        <end position="130"/>
    </location>
</feature>
<keyword evidence="8" id="KW-1185">Reference proteome</keyword>
<dbReference type="PROSITE" id="PS50115">
    <property type="entry name" value="ARFGAP"/>
    <property type="match status" value="1"/>
</dbReference>
<dbReference type="InterPro" id="IPR001164">
    <property type="entry name" value="ArfGAP_dom"/>
</dbReference>
<feature type="region of interest" description="Disordered" evidence="5">
    <location>
        <begin position="286"/>
        <end position="307"/>
    </location>
</feature>
<evidence type="ECO:0000313" key="7">
    <source>
        <dbReference type="EMBL" id="CAI0433204.1"/>
    </source>
</evidence>
<dbReference type="FunFam" id="1.10.220.150:FF:000005">
    <property type="entry name" value="Arf-GAP domain and FG repeat-containing protein 1"/>
    <property type="match status" value="1"/>
</dbReference>
<evidence type="ECO:0000256" key="3">
    <source>
        <dbReference type="ARBA" id="ARBA00022833"/>
    </source>
</evidence>
<dbReference type="InterPro" id="IPR037278">
    <property type="entry name" value="ARFGAP/RecO"/>
</dbReference>
<evidence type="ECO:0000259" key="6">
    <source>
        <dbReference type="PROSITE" id="PS50115"/>
    </source>
</evidence>
<dbReference type="GO" id="GO:0005096">
    <property type="term" value="F:GTPase activator activity"/>
    <property type="evidence" value="ECO:0007669"/>
    <property type="project" value="InterPro"/>
</dbReference>
<comment type="caution">
    <text evidence="7">The sequence shown here is derived from an EMBL/GenBank/DDBJ whole genome shotgun (WGS) entry which is preliminary data.</text>
</comment>
<dbReference type="PRINTS" id="PR00405">
    <property type="entry name" value="REVINTRACTNG"/>
</dbReference>
<keyword evidence="3" id="KW-0862">Zinc</keyword>
<sequence length="679" mass="74189">MMGSRREEERNEKIIRGLLKLPPNRRCINCNSLGPQYVCTNFLTFVCMTCSGIHREFTHRVKSVSMSKFTSQEVEALQNGGNQRAKEIYLADWDQERQRLPASSNIDRVREFIKHVYVDKKYAGTKTADKPPRDLQVEISRIGSYEDEGRRANSYHSFSQSPPYDFQYEDRRYGKHGAALTRRPGSDRGINAGNMSNFVFSPTRSSGRMSDDGFANEGSVSRLSDYSVSSGADLGRSGIGSPNFQKESGGNSPSSLPTGNSLRDGIPFQTVNLFPEVDLKKDANQMTQPQRSMSLGSIPSDTSTTSVKSEPQQVAVLYKENGFAPIPPSSATHDSLGSIKPPTASLPDYSRTASVDLFQLVSSTGSPVDLFSVPHLQSASKSLHQYHQTSPAATLDLFSGFNDNQPVSTLDAISSELPLPKNEGWATFDNIQPAASAQGNENHPPSLMTNSVDLAAARFDQVPSLSTQMEPQAFQNVGAEKPSSLLDPWHDDLHNAELQNNSTSQTWNVFDNSTASFPIEHMQQFSEVNLPAYNALVDLNLHLGQPDKDGTDGDTYFQPHAPNSSSHPVYTVMDQTISQITHSRSSNPFELPYDTDLVPDNMFLDMTSLQSALPNGNISPAFLVDPSQSWFPQDPVMSHIPSAAPQGALSYIPGQTPSPQLVTVPAQGSVASVGGNPFA</sequence>
<dbReference type="AlphaFoldDB" id="A0AAV0LHD9"/>
<dbReference type="SMART" id="SM00105">
    <property type="entry name" value="ArfGap"/>
    <property type="match status" value="1"/>
</dbReference>
<evidence type="ECO:0000256" key="1">
    <source>
        <dbReference type="ARBA" id="ARBA00022723"/>
    </source>
</evidence>
<evidence type="ECO:0000256" key="5">
    <source>
        <dbReference type="SAM" id="MobiDB-lite"/>
    </source>
</evidence>
<dbReference type="Proteomes" id="UP001154282">
    <property type="component" value="Unassembled WGS sequence"/>
</dbReference>
<dbReference type="Pfam" id="PF01412">
    <property type="entry name" value="ArfGap"/>
    <property type="match status" value="1"/>
</dbReference>
<proteinExistence type="predicted"/>
<feature type="region of interest" description="Disordered" evidence="5">
    <location>
        <begin position="226"/>
        <end position="264"/>
    </location>
</feature>
<reference evidence="7" key="1">
    <citation type="submission" date="2022-08" db="EMBL/GenBank/DDBJ databases">
        <authorList>
            <person name="Gutierrez-Valencia J."/>
        </authorList>
    </citation>
    <scope>NUCLEOTIDE SEQUENCE</scope>
</reference>
<protein>
    <recommendedName>
        <fullName evidence="6">Arf-GAP domain-containing protein</fullName>
    </recommendedName>
</protein>
<keyword evidence="1" id="KW-0479">Metal-binding</keyword>
<dbReference type="InterPro" id="IPR044820">
    <property type="entry name" value="AGD14-like"/>
</dbReference>
<organism evidence="7 8">
    <name type="scientific">Linum tenue</name>
    <dbReference type="NCBI Taxonomy" id="586396"/>
    <lineage>
        <taxon>Eukaryota</taxon>
        <taxon>Viridiplantae</taxon>
        <taxon>Streptophyta</taxon>
        <taxon>Embryophyta</taxon>
        <taxon>Tracheophyta</taxon>
        <taxon>Spermatophyta</taxon>
        <taxon>Magnoliopsida</taxon>
        <taxon>eudicotyledons</taxon>
        <taxon>Gunneridae</taxon>
        <taxon>Pentapetalae</taxon>
        <taxon>rosids</taxon>
        <taxon>fabids</taxon>
        <taxon>Malpighiales</taxon>
        <taxon>Linaceae</taxon>
        <taxon>Linum</taxon>
    </lineage>
</organism>
<keyword evidence="2 4" id="KW-0863">Zinc-finger</keyword>
<dbReference type="SUPFAM" id="SSF57863">
    <property type="entry name" value="ArfGap/RecO-like zinc finger"/>
    <property type="match status" value="1"/>
</dbReference>
<dbReference type="InterPro" id="IPR038508">
    <property type="entry name" value="ArfGAP_dom_sf"/>
</dbReference>
<dbReference type="Gene3D" id="1.10.220.150">
    <property type="entry name" value="Arf GTPase activating protein"/>
    <property type="match status" value="1"/>
</dbReference>